<dbReference type="Gene3D" id="3.20.20.370">
    <property type="entry name" value="Glycoside hydrolase/deacetylase"/>
    <property type="match status" value="1"/>
</dbReference>
<dbReference type="RefSeq" id="WP_229981933.1">
    <property type="nucleotide sequence ID" value="NZ_JAJJPB010000026.1"/>
</dbReference>
<sequence>MKHKKISSKKRKNILILSVSILFLFSLGFISGASVSYKKSKTVAANNISSSPSNISNSTKSSSTESQKYMNKRESKVQTFNSKDLSNFNPYKSDGRKVVYLTFDDGPSSNNTPKILAVLKNYNVKATFFLIGENAEQNKKLVKEEAAEGHAIGNHTYSHNMRYIYSDPKVFISNIKKCDEVLKSILGSNYNSKLIRFPGGSFGRKLEPFREEAKKNGYRYVDWNDLTGDAEHNIVPVVNLISKVKQYANHDHLVILMHDAPEKVTTVQALPQIIEYFRSQGYSFDTL</sequence>
<evidence type="ECO:0000256" key="1">
    <source>
        <dbReference type="SAM" id="MobiDB-lite"/>
    </source>
</evidence>
<keyword evidence="4" id="KW-1185">Reference proteome</keyword>
<comment type="caution">
    <text evidence="3">The sequence shown here is derived from an EMBL/GenBank/DDBJ whole genome shotgun (WGS) entry which is preliminary data.</text>
</comment>
<dbReference type="PROSITE" id="PS51677">
    <property type="entry name" value="NODB"/>
    <property type="match status" value="1"/>
</dbReference>
<gene>
    <name evidence="3" type="ORF">LN736_15530</name>
</gene>
<dbReference type="SUPFAM" id="SSF88713">
    <property type="entry name" value="Glycoside hydrolase/deacetylase"/>
    <property type="match status" value="1"/>
</dbReference>
<dbReference type="InterPro" id="IPR011330">
    <property type="entry name" value="Glyco_hydro/deAcase_b/a-brl"/>
</dbReference>
<evidence type="ECO:0000313" key="3">
    <source>
        <dbReference type="EMBL" id="MCC9296267.1"/>
    </source>
</evidence>
<feature type="compositionally biased region" description="Low complexity" evidence="1">
    <location>
        <begin position="48"/>
        <end position="66"/>
    </location>
</feature>
<feature type="domain" description="NodB homology" evidence="2">
    <location>
        <begin position="97"/>
        <end position="285"/>
    </location>
</feature>
<evidence type="ECO:0000313" key="4">
    <source>
        <dbReference type="Proteomes" id="UP001165422"/>
    </source>
</evidence>
<proteinExistence type="predicted"/>
<feature type="region of interest" description="Disordered" evidence="1">
    <location>
        <begin position="48"/>
        <end position="69"/>
    </location>
</feature>
<dbReference type="Proteomes" id="UP001165422">
    <property type="component" value="Unassembled WGS sequence"/>
</dbReference>
<dbReference type="InterPro" id="IPR002509">
    <property type="entry name" value="NODB_dom"/>
</dbReference>
<dbReference type="CDD" id="cd10944">
    <property type="entry name" value="CE4_SmPgdA_like"/>
    <property type="match status" value="1"/>
</dbReference>
<organism evidence="3 4">
    <name type="scientific">Clostridium aromativorans</name>
    <dbReference type="NCBI Taxonomy" id="2836848"/>
    <lineage>
        <taxon>Bacteria</taxon>
        <taxon>Bacillati</taxon>
        <taxon>Bacillota</taxon>
        <taxon>Clostridia</taxon>
        <taxon>Eubacteriales</taxon>
        <taxon>Clostridiaceae</taxon>
        <taxon>Clostridium</taxon>
    </lineage>
</organism>
<dbReference type="PANTHER" id="PTHR10587:SF125">
    <property type="entry name" value="POLYSACCHARIDE DEACETYLASE YHEN-RELATED"/>
    <property type="match status" value="1"/>
</dbReference>
<evidence type="ECO:0000259" key="2">
    <source>
        <dbReference type="PROSITE" id="PS51677"/>
    </source>
</evidence>
<dbReference type="InterPro" id="IPR050248">
    <property type="entry name" value="Polysacc_deacetylase_ArnD"/>
</dbReference>
<name>A0ABS8N8Z1_9CLOT</name>
<protein>
    <submittedName>
        <fullName evidence="3">Polysaccharide deacetylase</fullName>
    </submittedName>
</protein>
<dbReference type="PANTHER" id="PTHR10587">
    <property type="entry name" value="GLYCOSYL TRANSFERASE-RELATED"/>
    <property type="match status" value="1"/>
</dbReference>
<reference evidence="3" key="1">
    <citation type="submission" date="2021-11" db="EMBL/GenBank/DDBJ databases">
        <authorList>
            <person name="Qingchun L."/>
            <person name="Dong Z."/>
            <person name="Zongwei Q."/>
            <person name="Jia Z."/>
            <person name="Duotao L."/>
        </authorList>
    </citation>
    <scope>NUCLEOTIDE SEQUENCE</scope>
    <source>
        <strain evidence="3">WLY-B-L2</strain>
    </source>
</reference>
<dbReference type="EMBL" id="JAJJPB010000026">
    <property type="protein sequence ID" value="MCC9296267.1"/>
    <property type="molecule type" value="Genomic_DNA"/>
</dbReference>
<accession>A0ABS8N8Z1</accession>
<dbReference type="Pfam" id="PF01522">
    <property type="entry name" value="Polysacc_deac_1"/>
    <property type="match status" value="1"/>
</dbReference>